<protein>
    <submittedName>
        <fullName evidence="1">Uncharacterized protein</fullName>
    </submittedName>
</protein>
<evidence type="ECO:0000313" key="1">
    <source>
        <dbReference type="EMBL" id="KAA6367526.1"/>
    </source>
</evidence>
<sequence length="105" mass="11941">MQVAAEQIKQDAYVSQRPALVALPSILPQIAPAKVLTQQSMSVMVDDEAKKLYIHRNLAFVSSALLSSKARPKIKKYIYVHQIYLVWTEVNKLGNFKDFTSRFSE</sequence>
<name>A0A5J4U9G5_9EUKA</name>
<comment type="caution">
    <text evidence="1">The sequence shown here is derived from an EMBL/GenBank/DDBJ whole genome shotgun (WGS) entry which is preliminary data.</text>
</comment>
<dbReference type="EMBL" id="SNRW01018247">
    <property type="protein sequence ID" value="KAA6367526.1"/>
    <property type="molecule type" value="Genomic_DNA"/>
</dbReference>
<evidence type="ECO:0000313" key="2">
    <source>
        <dbReference type="Proteomes" id="UP000324800"/>
    </source>
</evidence>
<dbReference type="Proteomes" id="UP000324800">
    <property type="component" value="Unassembled WGS sequence"/>
</dbReference>
<accession>A0A5J4U9G5</accession>
<dbReference type="AlphaFoldDB" id="A0A5J4U9G5"/>
<reference evidence="1 2" key="1">
    <citation type="submission" date="2019-03" db="EMBL/GenBank/DDBJ databases">
        <title>Single cell metagenomics reveals metabolic interactions within the superorganism composed of flagellate Streblomastix strix and complex community of Bacteroidetes bacteria on its surface.</title>
        <authorList>
            <person name="Treitli S.C."/>
            <person name="Kolisko M."/>
            <person name="Husnik F."/>
            <person name="Keeling P."/>
            <person name="Hampl V."/>
        </authorList>
    </citation>
    <scope>NUCLEOTIDE SEQUENCE [LARGE SCALE GENOMIC DNA]</scope>
    <source>
        <strain evidence="1">ST1C</strain>
    </source>
</reference>
<proteinExistence type="predicted"/>
<organism evidence="1 2">
    <name type="scientific">Streblomastix strix</name>
    <dbReference type="NCBI Taxonomy" id="222440"/>
    <lineage>
        <taxon>Eukaryota</taxon>
        <taxon>Metamonada</taxon>
        <taxon>Preaxostyla</taxon>
        <taxon>Oxymonadida</taxon>
        <taxon>Streblomastigidae</taxon>
        <taxon>Streblomastix</taxon>
    </lineage>
</organism>
<gene>
    <name evidence="1" type="ORF">EZS28_036947</name>
</gene>